<evidence type="ECO:0000313" key="3">
    <source>
        <dbReference type="EMBL" id="MFC4363295.1"/>
    </source>
</evidence>
<comment type="caution">
    <text evidence="3">The sequence shown here is derived from an EMBL/GenBank/DDBJ whole genome shotgun (WGS) entry which is preliminary data.</text>
</comment>
<evidence type="ECO:0000313" key="4">
    <source>
        <dbReference type="Proteomes" id="UP001595840"/>
    </source>
</evidence>
<feature type="transmembrane region" description="Helical" evidence="2">
    <location>
        <begin position="92"/>
        <end position="111"/>
    </location>
</feature>
<feature type="compositionally biased region" description="Basic and acidic residues" evidence="1">
    <location>
        <begin position="1"/>
        <end position="14"/>
    </location>
</feature>
<protein>
    <submittedName>
        <fullName evidence="3">DUF2956 domain-containing protein</fullName>
    </submittedName>
</protein>
<evidence type="ECO:0000256" key="2">
    <source>
        <dbReference type="SAM" id="Phobius"/>
    </source>
</evidence>
<gene>
    <name evidence="3" type="ORF">ACFOX3_13350</name>
</gene>
<dbReference type="Pfam" id="PF11169">
    <property type="entry name" value="DUF2956"/>
    <property type="match status" value="1"/>
</dbReference>
<reference evidence="4" key="1">
    <citation type="journal article" date="2019" name="Int. J. Syst. Evol. Microbiol.">
        <title>The Global Catalogue of Microorganisms (GCM) 10K type strain sequencing project: providing services to taxonomists for standard genome sequencing and annotation.</title>
        <authorList>
            <consortium name="The Broad Institute Genomics Platform"/>
            <consortium name="The Broad Institute Genome Sequencing Center for Infectious Disease"/>
            <person name="Wu L."/>
            <person name="Ma J."/>
        </authorList>
    </citation>
    <scope>NUCLEOTIDE SEQUENCE [LARGE SCALE GENOMIC DNA]</scope>
    <source>
        <strain evidence="4">CECT 8570</strain>
    </source>
</reference>
<organism evidence="3 4">
    <name type="scientific">Simiduia curdlanivorans</name>
    <dbReference type="NCBI Taxonomy" id="1492769"/>
    <lineage>
        <taxon>Bacteria</taxon>
        <taxon>Pseudomonadati</taxon>
        <taxon>Pseudomonadota</taxon>
        <taxon>Gammaproteobacteria</taxon>
        <taxon>Cellvibrionales</taxon>
        <taxon>Cellvibrionaceae</taxon>
        <taxon>Simiduia</taxon>
    </lineage>
</organism>
<dbReference type="RefSeq" id="WP_290261011.1">
    <property type="nucleotide sequence ID" value="NZ_JAUFQG010000004.1"/>
</dbReference>
<sequence>MAKQKHADISEKTNAEAQAITKKIQRPGQTKEQSKLIAQGIEKGIDLYKKQQKAKARELDKALKKAKQRPETVTPEAKNAHPTQPRAAQLPWSLLAISWLLFFLVAGVYLIKIAN</sequence>
<accession>A0ABV8V7R2</accession>
<feature type="region of interest" description="Disordered" evidence="1">
    <location>
        <begin position="1"/>
        <end position="33"/>
    </location>
</feature>
<dbReference type="Proteomes" id="UP001595840">
    <property type="component" value="Unassembled WGS sequence"/>
</dbReference>
<dbReference type="EMBL" id="JBHSCX010000020">
    <property type="protein sequence ID" value="MFC4363295.1"/>
    <property type="molecule type" value="Genomic_DNA"/>
</dbReference>
<keyword evidence="2" id="KW-1133">Transmembrane helix</keyword>
<keyword evidence="2" id="KW-0812">Transmembrane</keyword>
<feature type="region of interest" description="Disordered" evidence="1">
    <location>
        <begin position="62"/>
        <end position="85"/>
    </location>
</feature>
<name>A0ABV8V7R2_9GAMM</name>
<keyword evidence="2" id="KW-0472">Membrane</keyword>
<keyword evidence="4" id="KW-1185">Reference proteome</keyword>
<evidence type="ECO:0000256" key="1">
    <source>
        <dbReference type="SAM" id="MobiDB-lite"/>
    </source>
</evidence>
<proteinExistence type="predicted"/>
<dbReference type="InterPro" id="IPR021339">
    <property type="entry name" value="DUF2956"/>
</dbReference>